<feature type="compositionally biased region" description="Polar residues" evidence="1">
    <location>
        <begin position="43"/>
        <end position="61"/>
    </location>
</feature>
<dbReference type="EMBL" id="ML220121">
    <property type="protein sequence ID" value="TGZ81135.1"/>
    <property type="molecule type" value="Genomic_DNA"/>
</dbReference>
<keyword evidence="3" id="KW-1185">Reference proteome</keyword>
<dbReference type="AlphaFoldDB" id="A0A4V6RHF0"/>
<feature type="compositionally biased region" description="Polar residues" evidence="1">
    <location>
        <begin position="1"/>
        <end position="19"/>
    </location>
</feature>
<dbReference type="Proteomes" id="UP000298138">
    <property type="component" value="Unassembled WGS sequence"/>
</dbReference>
<reference evidence="2 3" key="1">
    <citation type="submission" date="2019-04" db="EMBL/GenBank/DDBJ databases">
        <title>Comparative genomics and transcriptomics to analyze fruiting body development in filamentous ascomycetes.</title>
        <authorList>
            <consortium name="DOE Joint Genome Institute"/>
            <person name="Lutkenhaus R."/>
            <person name="Traeger S."/>
            <person name="Breuer J."/>
            <person name="Kuo A."/>
            <person name="Lipzen A."/>
            <person name="Pangilinan J."/>
            <person name="Dilworth D."/>
            <person name="Sandor L."/>
            <person name="Poggeler S."/>
            <person name="Barry K."/>
            <person name="Grigoriev I.V."/>
            <person name="Nowrousian M."/>
        </authorList>
    </citation>
    <scope>NUCLEOTIDE SEQUENCE [LARGE SCALE GENOMIC DNA]</scope>
    <source>
        <strain evidence="2 3">CBS 389.68</strain>
    </source>
</reference>
<evidence type="ECO:0000313" key="3">
    <source>
        <dbReference type="Proteomes" id="UP000298138"/>
    </source>
</evidence>
<organism evidence="2 3">
    <name type="scientific">Ascodesmis nigricans</name>
    <dbReference type="NCBI Taxonomy" id="341454"/>
    <lineage>
        <taxon>Eukaryota</taxon>
        <taxon>Fungi</taxon>
        <taxon>Dikarya</taxon>
        <taxon>Ascomycota</taxon>
        <taxon>Pezizomycotina</taxon>
        <taxon>Pezizomycetes</taxon>
        <taxon>Pezizales</taxon>
        <taxon>Ascodesmidaceae</taxon>
        <taxon>Ascodesmis</taxon>
    </lineage>
</organism>
<accession>A0A4V6RHF0</accession>
<dbReference type="InParanoid" id="A0A4V6RHF0"/>
<sequence length="232" mass="26276">MEASDTNSNQQPTEINPEQSGDFPGLVLPTSTKPLPAGDNNAPERQQPGTYQPPSNWNNQRVRGRAKRMYVGKRIENYRGRAAGVAPGQQPNFQYTNVPPVPMAPVPPPNHWPSMVPFSHDQPGVGPYYHEIPAITYDPMIPLNQGPQMVPFGHQKSGVGDHQNEMPTPNPIPWPYQGQWNSEMCPNQPQTDWGIEHEKRRREAYRKLEVWKSMGYGSDEDEFEHYERGAPK</sequence>
<evidence type="ECO:0000256" key="1">
    <source>
        <dbReference type="SAM" id="MobiDB-lite"/>
    </source>
</evidence>
<evidence type="ECO:0000313" key="2">
    <source>
        <dbReference type="EMBL" id="TGZ81135.1"/>
    </source>
</evidence>
<gene>
    <name evidence="2" type="ORF">EX30DRAFT_364150</name>
</gene>
<proteinExistence type="predicted"/>
<feature type="region of interest" description="Disordered" evidence="1">
    <location>
        <begin position="1"/>
        <end position="65"/>
    </location>
</feature>
<name>A0A4V6RHF0_9PEZI</name>
<protein>
    <submittedName>
        <fullName evidence="2">Uncharacterized protein</fullName>
    </submittedName>
</protein>